<evidence type="ECO:0000313" key="8">
    <source>
        <dbReference type="Proteomes" id="UP000326837"/>
    </source>
</evidence>
<dbReference type="PROSITE" id="PS51898">
    <property type="entry name" value="TYR_RECOMBINASE"/>
    <property type="match status" value="1"/>
</dbReference>
<evidence type="ECO:0000256" key="1">
    <source>
        <dbReference type="ARBA" id="ARBA00022908"/>
    </source>
</evidence>
<dbReference type="PANTHER" id="PTHR30349">
    <property type="entry name" value="PHAGE INTEGRASE-RELATED"/>
    <property type="match status" value="1"/>
</dbReference>
<evidence type="ECO:0000313" key="7">
    <source>
        <dbReference type="EMBL" id="BBO34478.1"/>
    </source>
</evidence>
<evidence type="ECO:0000259" key="5">
    <source>
        <dbReference type="PROSITE" id="PS51898"/>
    </source>
</evidence>
<dbReference type="RefSeq" id="WP_152100045.1">
    <property type="nucleotide sequence ID" value="NZ_AP021861.1"/>
</dbReference>
<dbReference type="PROSITE" id="PS51900">
    <property type="entry name" value="CB"/>
    <property type="match status" value="1"/>
</dbReference>
<dbReference type="InterPro" id="IPR002104">
    <property type="entry name" value="Integrase_catalytic"/>
</dbReference>
<dbReference type="GO" id="GO:0015074">
    <property type="term" value="P:DNA integration"/>
    <property type="evidence" value="ECO:0007669"/>
    <property type="project" value="UniProtKB-KW"/>
</dbReference>
<evidence type="ECO:0000256" key="3">
    <source>
        <dbReference type="ARBA" id="ARBA00023172"/>
    </source>
</evidence>
<proteinExistence type="predicted"/>
<feature type="domain" description="Tyr recombinase" evidence="5">
    <location>
        <begin position="169"/>
        <end position="347"/>
    </location>
</feature>
<dbReference type="Proteomes" id="UP000326837">
    <property type="component" value="Chromosome"/>
</dbReference>
<dbReference type="EMBL" id="AP021861">
    <property type="protein sequence ID" value="BBO34478.1"/>
    <property type="molecule type" value="Genomic_DNA"/>
</dbReference>
<dbReference type="InterPro" id="IPR010998">
    <property type="entry name" value="Integrase_recombinase_N"/>
</dbReference>
<dbReference type="PANTHER" id="PTHR30349:SF88">
    <property type="entry name" value="BLL1584 PROTEIN"/>
    <property type="match status" value="1"/>
</dbReference>
<dbReference type="Gene3D" id="1.10.443.10">
    <property type="entry name" value="Intergrase catalytic core"/>
    <property type="match status" value="1"/>
</dbReference>
<dbReference type="GO" id="GO:0006310">
    <property type="term" value="P:DNA recombination"/>
    <property type="evidence" value="ECO:0007669"/>
    <property type="project" value="UniProtKB-KW"/>
</dbReference>
<reference evidence="8" key="1">
    <citation type="submission" date="2019-10" db="EMBL/GenBank/DDBJ databases">
        <title>Lacipirellula parvula gen. nov., sp. nov., representing a lineage of planctomycetes widespread in freshwater anoxic habitats, and description of the family Lacipirellulaceae.</title>
        <authorList>
            <person name="Dedysh S.N."/>
            <person name="Kulichevskaya I.S."/>
            <person name="Beletsky A.V."/>
            <person name="Rakitin A.L."/>
            <person name="Mardanov A.V."/>
            <person name="Ivanova A.A."/>
            <person name="Saltykova V.X."/>
            <person name="Rijpstra W.I.C."/>
            <person name="Sinninghe Damste J.S."/>
            <person name="Ravin N.V."/>
        </authorList>
    </citation>
    <scope>NUCLEOTIDE SEQUENCE [LARGE SCALE GENOMIC DNA]</scope>
    <source>
        <strain evidence="8">PX69</strain>
    </source>
</reference>
<keyword evidence="2 4" id="KW-0238">DNA-binding</keyword>
<dbReference type="InterPro" id="IPR050090">
    <property type="entry name" value="Tyrosine_recombinase_XerCD"/>
</dbReference>
<dbReference type="GO" id="GO:0003677">
    <property type="term" value="F:DNA binding"/>
    <property type="evidence" value="ECO:0007669"/>
    <property type="project" value="UniProtKB-UniRule"/>
</dbReference>
<accession>A0A5K7XDC4</accession>
<dbReference type="Pfam" id="PF00589">
    <property type="entry name" value="Phage_integrase"/>
    <property type="match status" value="1"/>
</dbReference>
<dbReference type="InterPro" id="IPR011010">
    <property type="entry name" value="DNA_brk_join_enz"/>
</dbReference>
<dbReference type="SUPFAM" id="SSF56349">
    <property type="entry name" value="DNA breaking-rejoining enzymes"/>
    <property type="match status" value="1"/>
</dbReference>
<keyword evidence="8" id="KW-1185">Reference proteome</keyword>
<keyword evidence="1" id="KW-0229">DNA integration</keyword>
<gene>
    <name evidence="7" type="ORF">PLANPX_4090</name>
</gene>
<dbReference type="Gene3D" id="1.10.150.130">
    <property type="match status" value="1"/>
</dbReference>
<organism evidence="7 8">
    <name type="scientific">Lacipirellula parvula</name>
    <dbReference type="NCBI Taxonomy" id="2650471"/>
    <lineage>
        <taxon>Bacteria</taxon>
        <taxon>Pseudomonadati</taxon>
        <taxon>Planctomycetota</taxon>
        <taxon>Planctomycetia</taxon>
        <taxon>Pirellulales</taxon>
        <taxon>Lacipirellulaceae</taxon>
        <taxon>Lacipirellula</taxon>
    </lineage>
</organism>
<name>A0A5K7XDC4_9BACT</name>
<evidence type="ECO:0000256" key="2">
    <source>
        <dbReference type="ARBA" id="ARBA00023125"/>
    </source>
</evidence>
<dbReference type="InterPro" id="IPR044068">
    <property type="entry name" value="CB"/>
</dbReference>
<evidence type="ECO:0000259" key="6">
    <source>
        <dbReference type="PROSITE" id="PS51900"/>
    </source>
</evidence>
<sequence length="351" mass="40526">MKRQPREPKPFYKASHKAWYVQKDGKQHRLGPVMDDEAKRLYHQILAASPDEKPADPVVAGDDPIVATLIDDFLFSVQQDVKREKLAPRTYDWYYYHLSKFAAYLGETKLSAFKKTHLKKWLETDYPDAGNNYLNGAVRTVSRLFNWSIENELITANPIAHFKRPSYTPRECYLSEAQWKTVLSVLKADGPFIDLMNFLRLTGCRPHEARIVTDAHFDGDSLVLERVNSKSKRKRRVILLEGKALEIVKRRAGNGFIFTNHDGNQWTSYALNCRFTQLRKKLAKKLDKKDQFPVFAYAFRHSFITDALKRGVNPSTVATLVGSSVEMISRVYSHLYQDNDHLRAEMRRAVG</sequence>
<dbReference type="InterPro" id="IPR013762">
    <property type="entry name" value="Integrase-like_cat_sf"/>
</dbReference>
<dbReference type="KEGG" id="lpav:PLANPX_4090"/>
<dbReference type="AlphaFoldDB" id="A0A5K7XDC4"/>
<protein>
    <submittedName>
        <fullName evidence="7">Uncharacterized protein</fullName>
    </submittedName>
</protein>
<evidence type="ECO:0000256" key="4">
    <source>
        <dbReference type="PROSITE-ProRule" id="PRU01248"/>
    </source>
</evidence>
<feature type="domain" description="Core-binding (CB)" evidence="6">
    <location>
        <begin position="64"/>
        <end position="149"/>
    </location>
</feature>
<keyword evidence="3" id="KW-0233">DNA recombination</keyword>